<evidence type="ECO:0000313" key="3">
    <source>
        <dbReference type="Proteomes" id="UP000051461"/>
    </source>
</evidence>
<feature type="transmembrane region" description="Helical" evidence="1">
    <location>
        <begin position="133"/>
        <end position="152"/>
    </location>
</feature>
<comment type="caution">
    <text evidence="2">The sequence shown here is derived from an EMBL/GenBank/DDBJ whole genome shotgun (WGS) entry which is preliminary data.</text>
</comment>
<dbReference type="InterPro" id="IPR024529">
    <property type="entry name" value="ECF_trnsprt_substrate-spec"/>
</dbReference>
<name>A0A0R1GKK2_9LACO</name>
<sequence>MNRIKIRILTVSALCIALNVVGSNLALLLKLPIYLDSMGTLLAAAMFGPLAGMAVGGLTGLFVGVTTDLYSLFFLPIQLVLGLLAGLAFRRLSPSKLSHNWWLALVIALPGTLLSTLITVQFFGGITSSGSSLLVQLLLGTGLSKTAAVLLIQVGTDYLDRLVSLTVVGLAYRVIQRRLPDLSH</sequence>
<organism evidence="2 3">
    <name type="scientific">Loigolactobacillus bifermentans DSM 20003</name>
    <dbReference type="NCBI Taxonomy" id="1423726"/>
    <lineage>
        <taxon>Bacteria</taxon>
        <taxon>Bacillati</taxon>
        <taxon>Bacillota</taxon>
        <taxon>Bacilli</taxon>
        <taxon>Lactobacillales</taxon>
        <taxon>Lactobacillaceae</taxon>
        <taxon>Loigolactobacillus</taxon>
    </lineage>
</organism>
<dbReference type="OrthoDB" id="9766854at2"/>
<keyword evidence="1" id="KW-0472">Membrane</keyword>
<keyword evidence="3" id="KW-1185">Reference proteome</keyword>
<evidence type="ECO:0000313" key="2">
    <source>
        <dbReference type="EMBL" id="KRK32979.1"/>
    </source>
</evidence>
<feature type="transmembrane region" description="Helical" evidence="1">
    <location>
        <begin position="69"/>
        <end position="89"/>
    </location>
</feature>
<dbReference type="RefSeq" id="WP_057905583.1">
    <property type="nucleotide sequence ID" value="NZ_AZDA01000128.1"/>
</dbReference>
<dbReference type="AlphaFoldDB" id="A0A0R1GKK2"/>
<keyword evidence="1" id="KW-1133">Transmembrane helix</keyword>
<accession>A0A0R1GKK2</accession>
<keyword evidence="1" id="KW-0812">Transmembrane</keyword>
<evidence type="ECO:0000256" key="1">
    <source>
        <dbReference type="SAM" id="Phobius"/>
    </source>
</evidence>
<dbReference type="STRING" id="1423726.FC07_GL001513"/>
<proteinExistence type="predicted"/>
<gene>
    <name evidence="2" type="ORF">FC07_GL001513</name>
</gene>
<dbReference type="GO" id="GO:0022857">
    <property type="term" value="F:transmembrane transporter activity"/>
    <property type="evidence" value="ECO:0007669"/>
    <property type="project" value="InterPro"/>
</dbReference>
<dbReference type="Gene3D" id="1.10.1760.20">
    <property type="match status" value="1"/>
</dbReference>
<dbReference type="PATRIC" id="fig|1423726.3.peg.1566"/>
<feature type="transmembrane region" description="Helical" evidence="1">
    <location>
        <begin position="38"/>
        <end position="62"/>
    </location>
</feature>
<protein>
    <submittedName>
        <fullName evidence="2">Integral membrane protein</fullName>
    </submittedName>
</protein>
<feature type="transmembrane region" description="Helical" evidence="1">
    <location>
        <begin position="101"/>
        <end position="126"/>
    </location>
</feature>
<dbReference type="EMBL" id="AZDA01000128">
    <property type="protein sequence ID" value="KRK32979.1"/>
    <property type="molecule type" value="Genomic_DNA"/>
</dbReference>
<reference evidence="2 3" key="1">
    <citation type="journal article" date="2015" name="Genome Announc.">
        <title>Expanding the biotechnology potential of lactobacilli through comparative genomics of 213 strains and associated genera.</title>
        <authorList>
            <person name="Sun Z."/>
            <person name="Harris H.M."/>
            <person name="McCann A."/>
            <person name="Guo C."/>
            <person name="Argimon S."/>
            <person name="Zhang W."/>
            <person name="Yang X."/>
            <person name="Jeffery I.B."/>
            <person name="Cooney J.C."/>
            <person name="Kagawa T.F."/>
            <person name="Liu W."/>
            <person name="Song Y."/>
            <person name="Salvetti E."/>
            <person name="Wrobel A."/>
            <person name="Rasinkangas P."/>
            <person name="Parkhill J."/>
            <person name="Rea M.C."/>
            <person name="O'Sullivan O."/>
            <person name="Ritari J."/>
            <person name="Douillard F.P."/>
            <person name="Paul Ross R."/>
            <person name="Yang R."/>
            <person name="Briner A.E."/>
            <person name="Felis G.E."/>
            <person name="de Vos W.M."/>
            <person name="Barrangou R."/>
            <person name="Klaenhammer T.R."/>
            <person name="Caufield P.W."/>
            <person name="Cui Y."/>
            <person name="Zhang H."/>
            <person name="O'Toole P.W."/>
        </authorList>
    </citation>
    <scope>NUCLEOTIDE SEQUENCE [LARGE SCALE GENOMIC DNA]</scope>
    <source>
        <strain evidence="2 3">DSM 20003</strain>
    </source>
</reference>
<dbReference type="Proteomes" id="UP000051461">
    <property type="component" value="Unassembled WGS sequence"/>
</dbReference>
<dbReference type="Pfam" id="PF12822">
    <property type="entry name" value="ECF_trnsprt"/>
    <property type="match status" value="1"/>
</dbReference>